<keyword evidence="3" id="KW-0472">Membrane</keyword>
<gene>
    <name evidence="4" type="ORF">TM35_000541080</name>
</gene>
<comment type="caution">
    <text evidence="4">The sequence shown here is derived from an EMBL/GenBank/DDBJ whole genome shotgun (WGS) entry which is preliminary data.</text>
</comment>
<name>A0A1X0NGI2_9TRYP</name>
<dbReference type="STRING" id="67003.A0A1X0NGI2"/>
<organism evidence="4 5">
    <name type="scientific">Trypanosoma theileri</name>
    <dbReference type="NCBI Taxonomy" id="67003"/>
    <lineage>
        <taxon>Eukaryota</taxon>
        <taxon>Discoba</taxon>
        <taxon>Euglenozoa</taxon>
        <taxon>Kinetoplastea</taxon>
        <taxon>Metakinetoplastina</taxon>
        <taxon>Trypanosomatida</taxon>
        <taxon>Trypanosomatidae</taxon>
        <taxon>Trypanosoma</taxon>
    </lineage>
</organism>
<dbReference type="PANTHER" id="PTHR10291:SF43">
    <property type="entry name" value="DEHYDRODOLICHYL DIPHOSPHATE SYNTHASE COMPLEX SUBUNIT DHDDS"/>
    <property type="match status" value="1"/>
</dbReference>
<proteinExistence type="inferred from homology"/>
<evidence type="ECO:0000313" key="4">
    <source>
        <dbReference type="EMBL" id="ORC83884.1"/>
    </source>
</evidence>
<keyword evidence="2 4" id="KW-0808">Transferase</keyword>
<dbReference type="CDD" id="cd00475">
    <property type="entry name" value="Cis_IPPS"/>
    <property type="match status" value="1"/>
</dbReference>
<evidence type="ECO:0000256" key="3">
    <source>
        <dbReference type="SAM" id="Phobius"/>
    </source>
</evidence>
<dbReference type="Pfam" id="PF01255">
    <property type="entry name" value="Prenyltransf"/>
    <property type="match status" value="1"/>
</dbReference>
<dbReference type="RefSeq" id="XP_028877950.1">
    <property type="nucleotide sequence ID" value="XM_029030733.1"/>
</dbReference>
<accession>A0A1X0NGI2</accession>
<dbReference type="InterPro" id="IPR036424">
    <property type="entry name" value="UPP_synth-like_sf"/>
</dbReference>
<comment type="similarity">
    <text evidence="1">Belongs to the UPP synthase family.</text>
</comment>
<dbReference type="GO" id="GO:0016094">
    <property type="term" value="P:polyprenol biosynthetic process"/>
    <property type="evidence" value="ECO:0007669"/>
    <property type="project" value="TreeGrafter"/>
</dbReference>
<keyword evidence="5" id="KW-1185">Reference proteome</keyword>
<dbReference type="GO" id="GO:0005783">
    <property type="term" value="C:endoplasmic reticulum"/>
    <property type="evidence" value="ECO:0007669"/>
    <property type="project" value="TreeGrafter"/>
</dbReference>
<sequence length="406" mass="47594">MFPDLLLSNEEKFYKNFFDEVDVSFLVFQRCRGRTLDTLTEGFEVLVIFFCALLFFGCLACVSCQYWRRTALRTICWYLKFFEALLDAETEETSRMLCSGGSHIVEKAPAAVESYHVGEVVQHGVRHLAVIMDGNRRYGKRTAVSDAPTEVVKEICENILKEECAMTEKDEMYTRLVSLLRHTVLDGHRVGGEKLMEFVNDCIHLDIQMLTVYAFSTENWGRSSLEIDVLMSLFYFYFERMRNFAKEKHIFIRFISPVFERISPRMRKLMINIEEETRKHTPRRFVLNVCVSYSGRDEVVNACNRLEQRVNKSVPISKEEFMNQMLRSVTQDNHEDEDACIFADCGGTEPQLLLRTSGEQRLSNFMLYECAYTEFLFVNKTWPEITRVDLIRLLRDYSQRDRRCGK</sequence>
<dbReference type="GeneID" id="39990513"/>
<evidence type="ECO:0000256" key="1">
    <source>
        <dbReference type="ARBA" id="ARBA00005432"/>
    </source>
</evidence>
<dbReference type="EMBL" id="NBCO01000054">
    <property type="protein sequence ID" value="ORC83884.1"/>
    <property type="molecule type" value="Genomic_DNA"/>
</dbReference>
<dbReference type="AlphaFoldDB" id="A0A1X0NGI2"/>
<dbReference type="VEuPathDB" id="TriTrypDB:TM35_000541080"/>
<keyword evidence="3" id="KW-0812">Transmembrane</keyword>
<evidence type="ECO:0000313" key="5">
    <source>
        <dbReference type="Proteomes" id="UP000192257"/>
    </source>
</evidence>
<dbReference type="GO" id="GO:0045547">
    <property type="term" value="F:ditrans,polycis-polyprenyl diphosphate synthase [(2E,6E)-farnesyl diphosphate specific] activity"/>
    <property type="evidence" value="ECO:0007669"/>
    <property type="project" value="TreeGrafter"/>
</dbReference>
<dbReference type="OrthoDB" id="4173905at2759"/>
<dbReference type="NCBIfam" id="TIGR00055">
    <property type="entry name" value="uppS"/>
    <property type="match status" value="1"/>
</dbReference>
<dbReference type="Gene3D" id="3.40.1180.10">
    <property type="entry name" value="Decaprenyl diphosphate synthase-like"/>
    <property type="match status" value="1"/>
</dbReference>
<reference evidence="4 5" key="1">
    <citation type="submission" date="2017-03" db="EMBL/GenBank/DDBJ databases">
        <title>An alternative strategy for trypanosome survival in the mammalian bloodstream revealed through genome and transcriptome analysis of the ubiquitous bovine parasite Trypanosoma (Megatrypanum) theileri.</title>
        <authorList>
            <person name="Kelly S."/>
            <person name="Ivens A."/>
            <person name="Mott A."/>
            <person name="O'Neill E."/>
            <person name="Emms D."/>
            <person name="Macleod O."/>
            <person name="Voorheis P."/>
            <person name="Matthews J."/>
            <person name="Matthews K."/>
            <person name="Carrington M."/>
        </authorList>
    </citation>
    <scope>NUCLEOTIDE SEQUENCE [LARGE SCALE GENOMIC DNA]</scope>
    <source>
        <strain evidence="4">Edinburgh</strain>
    </source>
</reference>
<dbReference type="HAMAP" id="MF_01139">
    <property type="entry name" value="ISPT"/>
    <property type="match status" value="1"/>
</dbReference>
<dbReference type="InterPro" id="IPR001441">
    <property type="entry name" value="UPP_synth-like"/>
</dbReference>
<feature type="transmembrane region" description="Helical" evidence="3">
    <location>
        <begin position="45"/>
        <end position="67"/>
    </location>
</feature>
<dbReference type="PANTHER" id="PTHR10291">
    <property type="entry name" value="DEHYDRODOLICHYL DIPHOSPHATE SYNTHASE FAMILY MEMBER"/>
    <property type="match status" value="1"/>
</dbReference>
<protein>
    <submittedName>
        <fullName evidence="4">Cis-prenyltransferase</fullName>
    </submittedName>
</protein>
<keyword evidence="3" id="KW-1133">Transmembrane helix</keyword>
<dbReference type="SUPFAM" id="SSF64005">
    <property type="entry name" value="Undecaprenyl diphosphate synthase"/>
    <property type="match status" value="1"/>
</dbReference>
<evidence type="ECO:0000256" key="2">
    <source>
        <dbReference type="ARBA" id="ARBA00022679"/>
    </source>
</evidence>
<dbReference type="Proteomes" id="UP000192257">
    <property type="component" value="Unassembled WGS sequence"/>
</dbReference>